<sequence length="163" mass="17971">MERESVAKPSKTPAFLQVAALPWRRDADGTVRVVLVTSRERGRWILPKGWPIKGLKDCEAAETEAMEEAGLVGRVTTDPIGRFQYDKSFPKRVAAVAVDVYGLEVERQLDDWLEKGQREVRWLKPDKAAKLAADTGVGALILAFVATLTETSRPAPQPAESLS</sequence>
<comment type="caution">
    <text evidence="6">The sequence shown here is derived from an EMBL/GenBank/DDBJ whole genome shotgun (WGS) entry which is preliminary data.</text>
</comment>
<evidence type="ECO:0000313" key="6">
    <source>
        <dbReference type="EMBL" id="TDP84345.1"/>
    </source>
</evidence>
<evidence type="ECO:0000313" key="7">
    <source>
        <dbReference type="Proteomes" id="UP000294547"/>
    </source>
</evidence>
<comment type="cofactor">
    <cofactor evidence="1">
        <name>Mg(2+)</name>
        <dbReference type="ChEBI" id="CHEBI:18420"/>
    </cofactor>
</comment>
<reference evidence="6 7" key="1">
    <citation type="submission" date="2019-03" db="EMBL/GenBank/DDBJ databases">
        <title>Genomic Encyclopedia of Type Strains, Phase IV (KMG-IV): sequencing the most valuable type-strain genomes for metagenomic binning, comparative biology and taxonomic classification.</title>
        <authorList>
            <person name="Goeker M."/>
        </authorList>
    </citation>
    <scope>NUCLEOTIDE SEQUENCE [LARGE SCALE GENOMIC DNA]</scope>
    <source>
        <strain evidence="6 7">DSM 102969</strain>
    </source>
</reference>
<dbReference type="EMBL" id="SNXY01000008">
    <property type="protein sequence ID" value="TDP84345.1"/>
    <property type="molecule type" value="Genomic_DNA"/>
</dbReference>
<gene>
    <name evidence="6" type="ORF">EDD54_2952</name>
</gene>
<dbReference type="InterPro" id="IPR047198">
    <property type="entry name" value="DDP-like_NUDIX"/>
</dbReference>
<evidence type="ECO:0000256" key="1">
    <source>
        <dbReference type="ARBA" id="ARBA00001946"/>
    </source>
</evidence>
<dbReference type="OrthoDB" id="7066910at2"/>
<dbReference type="Proteomes" id="UP000294547">
    <property type="component" value="Unassembled WGS sequence"/>
</dbReference>
<name>A0A4R6RE38_9HYPH</name>
<dbReference type="PROSITE" id="PS51462">
    <property type="entry name" value="NUDIX"/>
    <property type="match status" value="1"/>
</dbReference>
<dbReference type="SUPFAM" id="SSF55811">
    <property type="entry name" value="Nudix"/>
    <property type="match status" value="1"/>
</dbReference>
<feature type="domain" description="Nudix hydrolase" evidence="5">
    <location>
        <begin position="13"/>
        <end position="146"/>
    </location>
</feature>
<dbReference type="CDD" id="cd04666">
    <property type="entry name" value="NUDIX_DIPP2_like_Nudt4"/>
    <property type="match status" value="1"/>
</dbReference>
<dbReference type="InterPro" id="IPR000086">
    <property type="entry name" value="NUDIX_hydrolase_dom"/>
</dbReference>
<organism evidence="6 7">
    <name type="scientific">Oharaeibacter diazotrophicus</name>
    <dbReference type="NCBI Taxonomy" id="1920512"/>
    <lineage>
        <taxon>Bacteria</taxon>
        <taxon>Pseudomonadati</taxon>
        <taxon>Pseudomonadota</taxon>
        <taxon>Alphaproteobacteria</taxon>
        <taxon>Hyphomicrobiales</taxon>
        <taxon>Pleomorphomonadaceae</taxon>
        <taxon>Oharaeibacter</taxon>
    </lineage>
</organism>
<dbReference type="PANTHER" id="PTHR12629:SF0">
    <property type="entry name" value="DIPHOSPHOINOSITOL-POLYPHOSPHATE DIPHOSPHATASE"/>
    <property type="match status" value="1"/>
</dbReference>
<keyword evidence="7" id="KW-1185">Reference proteome</keyword>
<dbReference type="GO" id="GO:0046872">
    <property type="term" value="F:metal ion binding"/>
    <property type="evidence" value="ECO:0007669"/>
    <property type="project" value="UniProtKB-KW"/>
</dbReference>
<dbReference type="Pfam" id="PF00293">
    <property type="entry name" value="NUDIX"/>
    <property type="match status" value="1"/>
</dbReference>
<dbReference type="GO" id="GO:0005737">
    <property type="term" value="C:cytoplasm"/>
    <property type="evidence" value="ECO:0007669"/>
    <property type="project" value="TreeGrafter"/>
</dbReference>
<dbReference type="PANTHER" id="PTHR12629">
    <property type="entry name" value="DIPHOSPHOINOSITOL POLYPHOSPHATE PHOSPHOHYDROLASE"/>
    <property type="match status" value="1"/>
</dbReference>
<evidence type="ECO:0000259" key="5">
    <source>
        <dbReference type="PROSITE" id="PS51462"/>
    </source>
</evidence>
<proteinExistence type="predicted"/>
<keyword evidence="2" id="KW-0479">Metal-binding</keyword>
<keyword evidence="4" id="KW-0460">Magnesium</keyword>
<keyword evidence="3" id="KW-0378">Hydrolase</keyword>
<accession>A0A4R6RE38</accession>
<dbReference type="InterPro" id="IPR015797">
    <property type="entry name" value="NUDIX_hydrolase-like_dom_sf"/>
</dbReference>
<evidence type="ECO:0000256" key="3">
    <source>
        <dbReference type="ARBA" id="ARBA00022801"/>
    </source>
</evidence>
<evidence type="ECO:0000256" key="4">
    <source>
        <dbReference type="ARBA" id="ARBA00022842"/>
    </source>
</evidence>
<evidence type="ECO:0000256" key="2">
    <source>
        <dbReference type="ARBA" id="ARBA00022723"/>
    </source>
</evidence>
<dbReference type="GO" id="GO:0016462">
    <property type="term" value="F:pyrophosphatase activity"/>
    <property type="evidence" value="ECO:0007669"/>
    <property type="project" value="InterPro"/>
</dbReference>
<dbReference type="AlphaFoldDB" id="A0A4R6RE38"/>
<protein>
    <submittedName>
        <fullName evidence="6">8-oxo-dGTP pyrophosphatase MutT (NUDIX family)</fullName>
    </submittedName>
</protein>
<dbReference type="Gene3D" id="3.90.79.10">
    <property type="entry name" value="Nucleoside Triphosphate Pyrophosphohydrolase"/>
    <property type="match status" value="1"/>
</dbReference>